<comment type="caution">
    <text evidence="2">The sequence shown here is derived from an EMBL/GenBank/DDBJ whole genome shotgun (WGS) entry which is preliminary data.</text>
</comment>
<proteinExistence type="predicted"/>
<dbReference type="InterPro" id="IPR036561">
    <property type="entry name" value="MAM33_sf"/>
</dbReference>
<evidence type="ECO:0008006" key="4">
    <source>
        <dbReference type="Google" id="ProtNLM"/>
    </source>
</evidence>
<dbReference type="PANTHER" id="PTHR10826">
    <property type="entry name" value="COMPLEMENT COMPONENT 1"/>
    <property type="match status" value="1"/>
</dbReference>
<keyword evidence="3" id="KW-1185">Reference proteome</keyword>
<dbReference type="Pfam" id="PF02330">
    <property type="entry name" value="MAM33"/>
    <property type="match status" value="1"/>
</dbReference>
<reference evidence="2 3" key="1">
    <citation type="journal article" date="2020" name="ISME J.">
        <title>Uncovering the hidden diversity of litter-decomposition mechanisms in mushroom-forming fungi.</title>
        <authorList>
            <person name="Floudas D."/>
            <person name="Bentzer J."/>
            <person name="Ahren D."/>
            <person name="Johansson T."/>
            <person name="Persson P."/>
            <person name="Tunlid A."/>
        </authorList>
    </citation>
    <scope>NUCLEOTIDE SEQUENCE [LARGE SCALE GENOMIC DNA]</scope>
    <source>
        <strain evidence="2 3">CBS 291.85</strain>
    </source>
</reference>
<dbReference type="Proteomes" id="UP000559256">
    <property type="component" value="Unassembled WGS sequence"/>
</dbReference>
<dbReference type="AlphaFoldDB" id="A0A8H5GQA3"/>
<dbReference type="EMBL" id="JAACJM010000014">
    <property type="protein sequence ID" value="KAF5369087.1"/>
    <property type="molecule type" value="Genomic_DNA"/>
</dbReference>
<organism evidence="2 3">
    <name type="scientific">Tetrapyrgos nigripes</name>
    <dbReference type="NCBI Taxonomy" id="182062"/>
    <lineage>
        <taxon>Eukaryota</taxon>
        <taxon>Fungi</taxon>
        <taxon>Dikarya</taxon>
        <taxon>Basidiomycota</taxon>
        <taxon>Agaricomycotina</taxon>
        <taxon>Agaricomycetes</taxon>
        <taxon>Agaricomycetidae</taxon>
        <taxon>Agaricales</taxon>
        <taxon>Marasmiineae</taxon>
        <taxon>Marasmiaceae</taxon>
        <taxon>Tetrapyrgos</taxon>
    </lineage>
</organism>
<dbReference type="GO" id="GO:0005759">
    <property type="term" value="C:mitochondrial matrix"/>
    <property type="evidence" value="ECO:0007669"/>
    <property type="project" value="InterPro"/>
</dbReference>
<protein>
    <recommendedName>
        <fullName evidence="4">Mitochondrial glyco protein</fullName>
    </recommendedName>
</protein>
<dbReference type="SUPFAM" id="SSF54529">
    <property type="entry name" value="Mitochondrial glycoprotein MAM33-like"/>
    <property type="match status" value="1"/>
</dbReference>
<dbReference type="OrthoDB" id="278212at2759"/>
<gene>
    <name evidence="2" type="ORF">D9758_002909</name>
</gene>
<evidence type="ECO:0000313" key="2">
    <source>
        <dbReference type="EMBL" id="KAF5369087.1"/>
    </source>
</evidence>
<dbReference type="GO" id="GO:0042256">
    <property type="term" value="P:cytosolic ribosome assembly"/>
    <property type="evidence" value="ECO:0007669"/>
    <property type="project" value="TreeGrafter"/>
</dbReference>
<sequence>MSGVRALRQISVASSRFSCSRIVNSSVRSRLNSVTAQAAVSRAFSVSSRAYGQGKTDNALSNKLSEELKYETQAIEGAPVVPEFLQNFKKQGVWEIEDVPYHDEVTLTRKYGNENLRLMFSIVDIRTEPEEEEDYERQESAAEEDDDPEQEALNIYPIRASLSITKDGVSGALNVDMSCQEGQFMLENVSFYRDAKLATELTAEADWKRRGLYMGPQFDTLDIAVQEEFEKFLQERGVNETVALFIPDYAEHKEQAEYVKWLENVKGFVDA</sequence>
<name>A0A8H5GQA3_9AGAR</name>
<feature type="compositionally biased region" description="Acidic residues" evidence="1">
    <location>
        <begin position="129"/>
        <end position="150"/>
    </location>
</feature>
<dbReference type="InterPro" id="IPR003428">
    <property type="entry name" value="MAM33"/>
</dbReference>
<evidence type="ECO:0000256" key="1">
    <source>
        <dbReference type="SAM" id="MobiDB-lite"/>
    </source>
</evidence>
<dbReference type="PANTHER" id="PTHR10826:SF1">
    <property type="entry name" value="COMPLEMENT COMPONENT 1 Q SUBCOMPONENT-BINDING PROTEIN, MITOCHONDRIAL"/>
    <property type="match status" value="1"/>
</dbReference>
<feature type="region of interest" description="Disordered" evidence="1">
    <location>
        <begin position="128"/>
        <end position="150"/>
    </location>
</feature>
<evidence type="ECO:0000313" key="3">
    <source>
        <dbReference type="Proteomes" id="UP000559256"/>
    </source>
</evidence>
<dbReference type="Gene3D" id="3.10.280.10">
    <property type="entry name" value="Mitochondrial glycoprotein"/>
    <property type="match status" value="1"/>
</dbReference>
<accession>A0A8H5GQA3</accession>